<evidence type="ECO:0000313" key="5">
    <source>
        <dbReference type="EMBL" id="KAF4379888.1"/>
    </source>
</evidence>
<keyword evidence="3" id="KW-0378">Hydrolase</keyword>
<comment type="similarity">
    <text evidence="1">Belongs to the peptidase C48 family.</text>
</comment>
<name>A0A7J6GAN4_CANSA</name>
<evidence type="ECO:0000256" key="2">
    <source>
        <dbReference type="ARBA" id="ARBA00022670"/>
    </source>
</evidence>
<dbReference type="Pfam" id="PF02902">
    <property type="entry name" value="Peptidase_C48"/>
    <property type="match status" value="1"/>
</dbReference>
<dbReference type="GO" id="GO:0008234">
    <property type="term" value="F:cysteine-type peptidase activity"/>
    <property type="evidence" value="ECO:0007669"/>
    <property type="project" value="InterPro"/>
</dbReference>
<dbReference type="PROSITE" id="PS50600">
    <property type="entry name" value="ULP_PROTEASE"/>
    <property type="match status" value="1"/>
</dbReference>
<dbReference type="GO" id="GO:0006508">
    <property type="term" value="P:proteolysis"/>
    <property type="evidence" value="ECO:0007669"/>
    <property type="project" value="UniProtKB-KW"/>
</dbReference>
<dbReference type="AlphaFoldDB" id="A0A7J6GAN4"/>
<dbReference type="EMBL" id="JAATIP010000067">
    <property type="protein sequence ID" value="KAF4379888.1"/>
    <property type="molecule type" value="Genomic_DNA"/>
</dbReference>
<dbReference type="PANTHER" id="PTHR31470">
    <property type="entry name" value="CYSTEINE PROTEINASES SUPERFAMILY PROTEIN-RELATED-RELATED"/>
    <property type="match status" value="1"/>
</dbReference>
<comment type="caution">
    <text evidence="5">The sequence shown here is derived from an EMBL/GenBank/DDBJ whole genome shotgun (WGS) entry which is preliminary data.</text>
</comment>
<dbReference type="InterPro" id="IPR003653">
    <property type="entry name" value="Peptidase_C48_C"/>
</dbReference>
<protein>
    <recommendedName>
        <fullName evidence="4">Ubiquitin-like protease family profile domain-containing protein</fullName>
    </recommendedName>
</protein>
<dbReference type="InterPro" id="IPR038765">
    <property type="entry name" value="Papain-like_cys_pep_sf"/>
</dbReference>
<reference evidence="5 6" key="1">
    <citation type="journal article" date="2020" name="bioRxiv">
        <title>Sequence and annotation of 42 cannabis genomes reveals extensive copy number variation in cannabinoid synthesis and pathogen resistance genes.</title>
        <authorList>
            <person name="Mckernan K.J."/>
            <person name="Helbert Y."/>
            <person name="Kane L.T."/>
            <person name="Ebling H."/>
            <person name="Zhang L."/>
            <person name="Liu B."/>
            <person name="Eaton Z."/>
            <person name="Mclaughlin S."/>
            <person name="Kingan S."/>
            <person name="Baybayan P."/>
            <person name="Concepcion G."/>
            <person name="Jordan M."/>
            <person name="Riva A."/>
            <person name="Barbazuk W."/>
            <person name="Harkins T."/>
        </authorList>
    </citation>
    <scope>NUCLEOTIDE SEQUENCE [LARGE SCALE GENOMIC DNA]</scope>
    <source>
        <strain evidence="6">cv. Jamaican Lion 4</strain>
        <tissue evidence="5">Leaf</tissue>
    </source>
</reference>
<keyword evidence="2" id="KW-0645">Protease</keyword>
<dbReference type="Gene3D" id="3.40.395.10">
    <property type="entry name" value="Adenoviral Proteinase, Chain A"/>
    <property type="match status" value="1"/>
</dbReference>
<evidence type="ECO:0000313" key="6">
    <source>
        <dbReference type="Proteomes" id="UP000525078"/>
    </source>
</evidence>
<proteinExistence type="inferred from homology"/>
<sequence length="663" mass="74015">MYVQQPSHELNMIFLPNRSCDKALSSDYEVVFQKRSLQGLYTNDYLSIQAAHKSLERSLSLIVLASFFPLGGLGSLTSLPILRAWQNPHIQSSSGTSFNGGFRHFKWNPPKQSSHSIITALPDLKHTLHSSTTGSSSSELASSLLLTYTSSPTSNSPPSYTTFLVQGFFHIWGFGNYNVSIPLPSNGIFRIIKGLPNCLSIGGSLPISQISWKSKLREVRRVERRRPGVEVAGVEGVSVDLELKQGELVDLLGEWRAVVLGALAMDLGIDQRRSCLGGDDFFDGLSQLEIDDDQVVLAGLEAVGKIHVPAPNPDVVCQKSDALHTDEETEDTVSDTPLLDKRKRAPALKSPFVDFGSADVESTPMELMSSGSQSAGDDRDFKMVTYVKGLYALNDAFADPVSTEIEAKFDAWIGEGLLKHPRHYNCYEDGAKKFTAGFRLGVDYVEDKTWFYHLATCDMFMNDSHMNTIFYYLRKKGKYSFAVTLNFATTDCLFDDSIQALYHKYNKAKSMKTKMSHIHAAHPIAHYIRGMRIPCSKPWYEADHVLFIINLRRESHWVFGRLDLNEGMLFLYNSLRTAKMNVAARNAMKAYFVLLPLFFDLLGFWKNRAQAPASGSDPTAPLRIVELSGLPSQQKNDCGAYVAAFAEFFIHGKDVPADFDIEW</sequence>
<feature type="domain" description="Ubiquitin-like protease family profile" evidence="4">
    <location>
        <begin position="444"/>
        <end position="649"/>
    </location>
</feature>
<evidence type="ECO:0000256" key="1">
    <source>
        <dbReference type="ARBA" id="ARBA00005234"/>
    </source>
</evidence>
<gene>
    <name evidence="5" type="ORF">F8388_024921</name>
</gene>
<dbReference type="SUPFAM" id="SSF54001">
    <property type="entry name" value="Cysteine proteinases"/>
    <property type="match status" value="1"/>
</dbReference>
<dbReference type="PANTHER" id="PTHR31470:SF53">
    <property type="entry name" value="CYSTEINE PROTEINASES SUPERFAMILY PROTEIN-RELATED"/>
    <property type="match status" value="1"/>
</dbReference>
<dbReference type="Proteomes" id="UP000525078">
    <property type="component" value="Unassembled WGS sequence"/>
</dbReference>
<accession>A0A7J6GAN4</accession>
<evidence type="ECO:0000259" key="4">
    <source>
        <dbReference type="PROSITE" id="PS50600"/>
    </source>
</evidence>
<organism evidence="5 6">
    <name type="scientific">Cannabis sativa</name>
    <name type="common">Hemp</name>
    <name type="synonym">Marijuana</name>
    <dbReference type="NCBI Taxonomy" id="3483"/>
    <lineage>
        <taxon>Eukaryota</taxon>
        <taxon>Viridiplantae</taxon>
        <taxon>Streptophyta</taxon>
        <taxon>Embryophyta</taxon>
        <taxon>Tracheophyta</taxon>
        <taxon>Spermatophyta</taxon>
        <taxon>Magnoliopsida</taxon>
        <taxon>eudicotyledons</taxon>
        <taxon>Gunneridae</taxon>
        <taxon>Pentapetalae</taxon>
        <taxon>rosids</taxon>
        <taxon>fabids</taxon>
        <taxon>Rosales</taxon>
        <taxon>Cannabaceae</taxon>
        <taxon>Cannabis</taxon>
    </lineage>
</organism>
<evidence type="ECO:0000256" key="3">
    <source>
        <dbReference type="ARBA" id="ARBA00022801"/>
    </source>
</evidence>